<accession>A0AA49GFN2</accession>
<dbReference type="EMBL" id="CP129970">
    <property type="protein sequence ID" value="WKK86989.2"/>
    <property type="molecule type" value="Genomic_DNA"/>
</dbReference>
<sequence length="153" mass="18074">MHPSTEALLEVKNENFEVLNGIYKNYQDTVFGKIRHSPYRAVEENDLSIMPRLFVLLPDNKGFYHDAVLEIEFISKRVARIKAYRNDSIFFTKNLPGKFTNEYFYVNPRAYIMPFFPLYYVRNFERVRISQYEGNLIVDHTKILWGFALMAGG</sequence>
<reference evidence="1" key="1">
    <citation type="submission" date="2023-08" db="EMBL/GenBank/DDBJ databases">
        <title>Comparative genomics and taxonomic characterization of three novel marine species of genus Marivirga.</title>
        <authorList>
            <person name="Muhammad N."/>
            <person name="Kim S.-G."/>
        </authorList>
    </citation>
    <scope>NUCLEOTIDE SEQUENCE [LARGE SCALE GENOMIC DNA]</scope>
    <source>
        <strain evidence="1">ABR2-2</strain>
    </source>
</reference>
<dbReference type="AlphaFoldDB" id="A0AA49GFN2"/>
<protein>
    <submittedName>
        <fullName evidence="1">Uncharacterized protein</fullName>
    </submittedName>
</protein>
<dbReference type="Proteomes" id="UP001244443">
    <property type="component" value="Chromosome"/>
</dbReference>
<name>A0AA49GFN2_9BACT</name>
<organism evidence="1 2">
    <name type="scientific">Marivirga arenosa</name>
    <dbReference type="NCBI Taxonomy" id="3059076"/>
    <lineage>
        <taxon>Bacteria</taxon>
        <taxon>Pseudomonadati</taxon>
        <taxon>Bacteroidota</taxon>
        <taxon>Cytophagia</taxon>
        <taxon>Cytophagales</taxon>
        <taxon>Marivirgaceae</taxon>
        <taxon>Marivirga</taxon>
    </lineage>
</organism>
<dbReference type="RefSeq" id="WP_308357730.1">
    <property type="nucleotide sequence ID" value="NZ_CP129970.2"/>
</dbReference>
<gene>
    <name evidence="1" type="ORF">QYS48_09200</name>
</gene>
<evidence type="ECO:0000313" key="1">
    <source>
        <dbReference type="EMBL" id="WKK86989.2"/>
    </source>
</evidence>
<keyword evidence="2" id="KW-1185">Reference proteome</keyword>
<evidence type="ECO:0000313" key="2">
    <source>
        <dbReference type="Proteomes" id="UP001244443"/>
    </source>
</evidence>
<proteinExistence type="predicted"/>